<evidence type="ECO:0000313" key="6">
    <source>
        <dbReference type="Proteomes" id="UP000093694"/>
    </source>
</evidence>
<reference evidence="4 6" key="2">
    <citation type="journal article" date="2016" name="Front. Microbiol.">
        <title>Industrial Acetogenic Biocatalysts: A Comparative Metabolic and Genomic Analysis.</title>
        <authorList>
            <person name="Bengelsdorf F."/>
            <person name="Poehlein A."/>
            <person name="Sonja S."/>
            <person name="Erz C."/>
            <person name="Hummel T."/>
            <person name="Hoffmeister S."/>
            <person name="Daniel R."/>
            <person name="Durre P."/>
        </authorList>
    </citation>
    <scope>NUCLEOTIDE SEQUENCE [LARGE SCALE GENOMIC DNA]</scope>
    <source>
        <strain evidence="4 6">PTA-10522</strain>
    </source>
</reference>
<dbReference type="CDD" id="cd00093">
    <property type="entry name" value="HTH_XRE"/>
    <property type="match status" value="1"/>
</dbReference>
<proteinExistence type="predicted"/>
<dbReference type="InterPro" id="IPR010982">
    <property type="entry name" value="Lambda_DNA-bd_dom_sf"/>
</dbReference>
<dbReference type="Proteomes" id="UP000077384">
    <property type="component" value="Unassembled WGS sequence"/>
</dbReference>
<accession>A0A166TUH4</accession>
<dbReference type="PROSITE" id="PS50943">
    <property type="entry name" value="HTH_CROC1"/>
    <property type="match status" value="1"/>
</dbReference>
<organism evidence="3 5">
    <name type="scientific">Clostridium coskatii</name>
    <dbReference type="NCBI Taxonomy" id="1705578"/>
    <lineage>
        <taxon>Bacteria</taxon>
        <taxon>Bacillati</taxon>
        <taxon>Bacillota</taxon>
        <taxon>Clostridia</taxon>
        <taxon>Eubacteriales</taxon>
        <taxon>Clostridiaceae</taxon>
        <taxon>Clostridium</taxon>
    </lineage>
</organism>
<sequence>MVKNNVGDIRDRIRYLREKILIIKQNEMSLRLGLKQGSLSDIERKKTKNVTDRVINDICREFSVSEEWLRYGTGNPIKESDTFSLDEYAKANKLTSLELDIIKSYMELDNETRNKLMSHLKNAFTRHFNDETSAAKESTDNDTPTTSPEDVENFEEYKKREVEAYAIELDAESKGEILSVSGKQKGA</sequence>
<evidence type="ECO:0000313" key="3">
    <source>
        <dbReference type="EMBL" id="OAA94110.1"/>
    </source>
</evidence>
<name>A0A166TUH4_9CLOT</name>
<comment type="caution">
    <text evidence="3">The sequence shown here is derived from an EMBL/GenBank/DDBJ whole genome shotgun (WGS) entry which is preliminary data.</text>
</comment>
<dbReference type="SMART" id="SM00530">
    <property type="entry name" value="HTH_XRE"/>
    <property type="match status" value="1"/>
</dbReference>
<feature type="region of interest" description="Disordered" evidence="1">
    <location>
        <begin position="130"/>
        <end position="157"/>
    </location>
</feature>
<reference evidence="3 5" key="1">
    <citation type="journal article" date="2015" name="Biotechnol. Bioeng.">
        <title>Genome sequence and phenotypic characterization of Caulobacter segnis.</title>
        <authorList>
            <person name="Patel S."/>
            <person name="Fletcher B."/>
            <person name="Scott D.C."/>
            <person name="Ely B."/>
        </authorList>
    </citation>
    <scope>NUCLEOTIDE SEQUENCE [LARGE SCALE GENOMIC DNA]</scope>
    <source>
        <strain evidence="3 5">PS02</strain>
    </source>
</reference>
<feature type="compositionally biased region" description="Basic and acidic residues" evidence="1">
    <location>
        <begin position="130"/>
        <end position="139"/>
    </location>
</feature>
<dbReference type="SUPFAM" id="SSF47413">
    <property type="entry name" value="lambda repressor-like DNA-binding domains"/>
    <property type="match status" value="1"/>
</dbReference>
<dbReference type="EMBL" id="LROR01000032">
    <property type="protein sequence ID" value="OBR96672.1"/>
    <property type="molecule type" value="Genomic_DNA"/>
</dbReference>
<dbReference type="InterPro" id="IPR001387">
    <property type="entry name" value="Cro/C1-type_HTH"/>
</dbReference>
<gene>
    <name evidence="4" type="ORF">CLCOS_08340</name>
    <name evidence="3" type="ORF">WX73_03680</name>
</gene>
<dbReference type="Proteomes" id="UP000093694">
    <property type="component" value="Unassembled WGS sequence"/>
</dbReference>
<dbReference type="AlphaFoldDB" id="A0A166TUH4"/>
<dbReference type="PATRIC" id="fig|1705578.3.peg.3675"/>
<protein>
    <submittedName>
        <fullName evidence="3">Helix-turn-helix domain protein</fullName>
    </submittedName>
</protein>
<evidence type="ECO:0000259" key="2">
    <source>
        <dbReference type="PROSITE" id="PS50943"/>
    </source>
</evidence>
<dbReference type="GO" id="GO:0003677">
    <property type="term" value="F:DNA binding"/>
    <property type="evidence" value="ECO:0007669"/>
    <property type="project" value="InterPro"/>
</dbReference>
<evidence type="ECO:0000256" key="1">
    <source>
        <dbReference type="SAM" id="MobiDB-lite"/>
    </source>
</evidence>
<dbReference type="RefSeq" id="WP_082853502.1">
    <property type="nucleotide sequence ID" value="NZ_LITQ01000008.1"/>
</dbReference>
<dbReference type="Pfam" id="PF01381">
    <property type="entry name" value="HTH_3"/>
    <property type="match status" value="1"/>
</dbReference>
<keyword evidence="6" id="KW-1185">Reference proteome</keyword>
<feature type="domain" description="HTH cro/C1-type" evidence="2">
    <location>
        <begin position="13"/>
        <end position="69"/>
    </location>
</feature>
<evidence type="ECO:0000313" key="5">
    <source>
        <dbReference type="Proteomes" id="UP000077384"/>
    </source>
</evidence>
<dbReference type="Gene3D" id="1.10.260.40">
    <property type="entry name" value="lambda repressor-like DNA-binding domains"/>
    <property type="match status" value="1"/>
</dbReference>
<evidence type="ECO:0000313" key="4">
    <source>
        <dbReference type="EMBL" id="OBR96672.1"/>
    </source>
</evidence>
<dbReference type="EMBL" id="LITQ01000008">
    <property type="protein sequence ID" value="OAA94110.1"/>
    <property type="molecule type" value="Genomic_DNA"/>
</dbReference>